<dbReference type="AlphaFoldDB" id="A0A9W4TGK8"/>
<sequence length="137" mass="16158">MNSLFSKDQSIKKLIPIILLVFSHNIILSQNSIPFKYLNKFYDEINFEEYENNKTKFSDFGNSIKINLDNIKKNDSINIKPKIEFSSKNKRYLVLKFKEISQNAKIDFLCFENNSPVELPYPYSSILKLQGKFLIEF</sequence>
<evidence type="ECO:0000313" key="2">
    <source>
        <dbReference type="Proteomes" id="UP001152749"/>
    </source>
</evidence>
<dbReference type="Proteomes" id="UP001152749">
    <property type="component" value="Chromosome"/>
</dbReference>
<dbReference type="RefSeq" id="WP_263360461.1">
    <property type="nucleotide sequence ID" value="NZ_OX336425.1"/>
</dbReference>
<gene>
    <name evidence="1" type="ORF">TRV642_2758</name>
</gene>
<protein>
    <submittedName>
        <fullName evidence="1">Uncharacterized protein</fullName>
    </submittedName>
</protein>
<name>A0A9W4TGK8_9FLAO</name>
<dbReference type="EMBL" id="OX336425">
    <property type="protein sequence ID" value="CAI2767607.1"/>
    <property type="molecule type" value="Genomic_DNA"/>
</dbReference>
<dbReference type="KEGG" id="fcs:TRV642_2758"/>
<proteinExistence type="predicted"/>
<organism evidence="1 2">
    <name type="scientific">Flavobacterium collinsii</name>
    <dbReference type="NCBI Taxonomy" id="1114861"/>
    <lineage>
        <taxon>Bacteria</taxon>
        <taxon>Pseudomonadati</taxon>
        <taxon>Bacteroidota</taxon>
        <taxon>Flavobacteriia</taxon>
        <taxon>Flavobacteriales</taxon>
        <taxon>Flavobacteriaceae</taxon>
        <taxon>Flavobacterium</taxon>
    </lineage>
</organism>
<accession>A0A9W4TGK8</accession>
<reference evidence="1" key="1">
    <citation type="submission" date="2022-09" db="EMBL/GenBank/DDBJ databases">
        <authorList>
            <person name="Duchaud E."/>
        </authorList>
    </citation>
    <scope>NUCLEOTIDE SEQUENCE</scope>
    <source>
        <strain evidence="1">TRV642</strain>
    </source>
</reference>
<evidence type="ECO:0000313" key="1">
    <source>
        <dbReference type="EMBL" id="CAI2767607.1"/>
    </source>
</evidence>